<dbReference type="FunFam" id="3.30.1490.20:FF:000018">
    <property type="entry name" value="Biotin carboxylase"/>
    <property type="match status" value="1"/>
</dbReference>
<keyword evidence="10 19" id="KW-0547">Nucleotide-binding</keyword>
<dbReference type="InterPro" id="IPR005482">
    <property type="entry name" value="Biotin_COase_C"/>
</dbReference>
<evidence type="ECO:0000256" key="18">
    <source>
        <dbReference type="ARBA" id="ARBA00048600"/>
    </source>
</evidence>
<evidence type="ECO:0000256" key="9">
    <source>
        <dbReference type="ARBA" id="ARBA00022723"/>
    </source>
</evidence>
<evidence type="ECO:0000256" key="3">
    <source>
        <dbReference type="ARBA" id="ARBA00003761"/>
    </source>
</evidence>
<evidence type="ECO:0000256" key="16">
    <source>
        <dbReference type="ARBA" id="ARBA00023211"/>
    </source>
</evidence>
<comment type="catalytic activity">
    <reaction evidence="18 19">
        <text>N(6)-biotinyl-L-lysyl-[protein] + hydrogencarbonate + ATP = N(6)-carboxybiotinyl-L-lysyl-[protein] + ADP + phosphate + H(+)</text>
        <dbReference type="Rhea" id="RHEA:13501"/>
        <dbReference type="Rhea" id="RHEA-COMP:10505"/>
        <dbReference type="Rhea" id="RHEA-COMP:10506"/>
        <dbReference type="ChEBI" id="CHEBI:15378"/>
        <dbReference type="ChEBI" id="CHEBI:17544"/>
        <dbReference type="ChEBI" id="CHEBI:30616"/>
        <dbReference type="ChEBI" id="CHEBI:43474"/>
        <dbReference type="ChEBI" id="CHEBI:83144"/>
        <dbReference type="ChEBI" id="CHEBI:83145"/>
        <dbReference type="ChEBI" id="CHEBI:456216"/>
        <dbReference type="EC" id="6.3.4.14"/>
    </reaction>
</comment>
<dbReference type="PANTHER" id="PTHR48095:SF2">
    <property type="entry name" value="BIOTIN CARBOXYLASE, CHLOROPLASTIC"/>
    <property type="match status" value="1"/>
</dbReference>
<keyword evidence="9" id="KW-0479">Metal-binding</keyword>
<keyword evidence="8 19" id="KW-0436">Ligase</keyword>
<dbReference type="Gene3D" id="3.30.470.20">
    <property type="entry name" value="ATP-grasp fold, B domain"/>
    <property type="match status" value="1"/>
</dbReference>
<evidence type="ECO:0000256" key="2">
    <source>
        <dbReference type="ARBA" id="ARBA00001946"/>
    </source>
</evidence>
<dbReference type="InterPro" id="IPR011761">
    <property type="entry name" value="ATP-grasp"/>
</dbReference>
<dbReference type="SUPFAM" id="SSF51246">
    <property type="entry name" value="Rudiment single hybrid motif"/>
    <property type="match status" value="1"/>
</dbReference>
<evidence type="ECO:0000256" key="17">
    <source>
        <dbReference type="ARBA" id="ARBA00023267"/>
    </source>
</evidence>
<keyword evidence="15 19" id="KW-0275">Fatty acid biosynthesis</keyword>
<comment type="function">
    <text evidence="3 19">This protein is a component of the acetyl coenzyme A carboxylase complex; first, biotin carboxylase catalyzes the carboxylation of the carrier protein and then the transcarboxylase transfers the carboxyl group to form malonyl-CoA.</text>
</comment>
<comment type="caution">
    <text evidence="20">The sequence shown here is derived from an EMBL/GenBank/DDBJ whole genome shotgun (WGS) entry which is preliminary data.</text>
</comment>
<comment type="pathway">
    <text evidence="4 19">Lipid metabolism; malonyl-CoA biosynthesis; malonyl-CoA from acetyl-CoA: step 1/1.</text>
</comment>
<dbReference type="GeneID" id="57133681"/>
<evidence type="ECO:0000256" key="19">
    <source>
        <dbReference type="RuleBase" id="RU365063"/>
    </source>
</evidence>
<name>A0A094YTJ6_LATSK</name>
<dbReference type="GO" id="GO:0005524">
    <property type="term" value="F:ATP binding"/>
    <property type="evidence" value="ECO:0007669"/>
    <property type="project" value="UniProtKB-UniRule"/>
</dbReference>
<dbReference type="PANTHER" id="PTHR48095">
    <property type="entry name" value="PYRUVATE CARBOXYLASE SUBUNIT A"/>
    <property type="match status" value="1"/>
</dbReference>
<dbReference type="GO" id="GO:0046872">
    <property type="term" value="F:metal ion binding"/>
    <property type="evidence" value="ECO:0007669"/>
    <property type="project" value="UniProtKB-KW"/>
</dbReference>
<dbReference type="AlphaFoldDB" id="A0A094YTJ6"/>
<evidence type="ECO:0000256" key="6">
    <source>
        <dbReference type="ARBA" id="ARBA00013263"/>
    </source>
</evidence>
<dbReference type="EC" id="6.3.4.14" evidence="6 19"/>
<dbReference type="Gene3D" id="3.30.1490.20">
    <property type="entry name" value="ATP-grasp fold, A domain"/>
    <property type="match status" value="1"/>
</dbReference>
<dbReference type="PROSITE" id="PS50979">
    <property type="entry name" value="BC"/>
    <property type="match status" value="1"/>
</dbReference>
<sequence>MFKKVLVANRGEIALHIIRTLKEMGIPSVSVYSKADKSSLHVQLADEAVCIGGNRPQESYLNMQNVLSAAIGTGCDAIHPGYGFLSENSQFAEMCEACGVTFIGPSSQVIAQMGDKSQAKTSMKAAAVPLIPGSDGPLKSLADAKIVAAKVGYPVMIKAVAGGGGKGIRLVDDESQLADSYAQAQLEAAGAFGNDQLYLEKIMLDVKHIEVQIFRDRFGNAVYFPERDCSMQRFKQKVIEETPSALLTPVERAELGAIALKAAEQINYENTGTVEFLMDQDHQFYFLEMNTRIQVEHPVTEMVTGVDLVREQILVAAGAPLSFDQAAVETRGFALECRLNAEDPDNNFAPSAGTVNYLYLPTGNLGVRIDTHLFSGYAISPFYDAMIGKLITWGATREIAIAKMHRVLNELIVSGIKTNAQFQQTLLEDPVFLSSQATTDYLTSLATD</sequence>
<dbReference type="SUPFAM" id="SSF56059">
    <property type="entry name" value="Glutathione synthetase ATP-binding domain-like"/>
    <property type="match status" value="1"/>
</dbReference>
<dbReference type="InterPro" id="IPR005481">
    <property type="entry name" value="BC-like_N"/>
</dbReference>
<dbReference type="InterPro" id="IPR011054">
    <property type="entry name" value="Rudment_hybrid_motif"/>
</dbReference>
<gene>
    <name evidence="20" type="primary">accC</name>
    <name evidence="20" type="ORF">LAS9267_00266</name>
</gene>
<dbReference type="Pfam" id="PF02785">
    <property type="entry name" value="Biotin_carb_C"/>
    <property type="match status" value="1"/>
</dbReference>
<reference evidence="20 21" key="1">
    <citation type="submission" date="2018-02" db="EMBL/GenBank/DDBJ databases">
        <authorList>
            <person name="Rodrigo-Torres L."/>
            <person name="Arahal R. D."/>
            <person name="Lucena T."/>
        </authorList>
    </citation>
    <scope>NUCLEOTIDE SEQUENCE [LARGE SCALE GENOMIC DNA]</scope>
    <source>
        <strain evidence="20 21">CECT 9267</strain>
    </source>
</reference>
<dbReference type="EMBL" id="OKRC01000001">
    <property type="protein sequence ID" value="SPE18722.1"/>
    <property type="molecule type" value="Genomic_DNA"/>
</dbReference>
<evidence type="ECO:0000256" key="15">
    <source>
        <dbReference type="ARBA" id="ARBA00023160"/>
    </source>
</evidence>
<keyword evidence="12 19" id="KW-0067">ATP-binding</keyword>
<keyword evidence="16" id="KW-0464">Manganese</keyword>
<dbReference type="Pfam" id="PF00289">
    <property type="entry name" value="Biotin_carb_N"/>
    <property type="match status" value="1"/>
</dbReference>
<evidence type="ECO:0000256" key="5">
    <source>
        <dbReference type="ARBA" id="ARBA00011750"/>
    </source>
</evidence>
<dbReference type="Proteomes" id="UP000239650">
    <property type="component" value="Unassembled WGS sequence"/>
</dbReference>
<evidence type="ECO:0000256" key="11">
    <source>
        <dbReference type="ARBA" id="ARBA00022832"/>
    </source>
</evidence>
<dbReference type="InterPro" id="IPR051602">
    <property type="entry name" value="ACC_Biotin_Carboxylase"/>
</dbReference>
<keyword evidence="7 19" id="KW-0444">Lipid biosynthesis</keyword>
<dbReference type="PROSITE" id="PS00867">
    <property type="entry name" value="CPSASE_2"/>
    <property type="match status" value="1"/>
</dbReference>
<keyword evidence="13" id="KW-0460">Magnesium</keyword>
<dbReference type="InterPro" id="IPR005479">
    <property type="entry name" value="CPAse_ATP-bd"/>
</dbReference>
<comment type="subunit">
    <text evidence="5 19">Acetyl-CoA carboxylase is a heterohexamer of biotin carboxyl carrier protein, biotin carboxylase and the two subunits of carboxyl transferase in a 2:2 complex.</text>
</comment>
<keyword evidence="17 19" id="KW-0092">Biotin</keyword>
<dbReference type="InterPro" id="IPR016185">
    <property type="entry name" value="PreATP-grasp_dom_sf"/>
</dbReference>
<evidence type="ECO:0000256" key="14">
    <source>
        <dbReference type="ARBA" id="ARBA00023098"/>
    </source>
</evidence>
<evidence type="ECO:0000313" key="21">
    <source>
        <dbReference type="Proteomes" id="UP000239650"/>
    </source>
</evidence>
<keyword evidence="11 19" id="KW-0276">Fatty acid metabolism</keyword>
<dbReference type="NCBIfam" id="NF006367">
    <property type="entry name" value="PRK08591.1"/>
    <property type="match status" value="1"/>
</dbReference>
<evidence type="ECO:0000313" key="20">
    <source>
        <dbReference type="EMBL" id="SPE18722.1"/>
    </source>
</evidence>
<dbReference type="GO" id="GO:0006633">
    <property type="term" value="P:fatty acid biosynthetic process"/>
    <property type="evidence" value="ECO:0007669"/>
    <property type="project" value="UniProtKB-KW"/>
</dbReference>
<comment type="cofactor">
    <cofactor evidence="2">
        <name>Mg(2+)</name>
        <dbReference type="ChEBI" id="CHEBI:18420"/>
    </cofactor>
</comment>
<dbReference type="Gene3D" id="3.40.50.20">
    <property type="match status" value="1"/>
</dbReference>
<dbReference type="InterPro" id="IPR011764">
    <property type="entry name" value="Biotin_carboxylation_dom"/>
</dbReference>
<accession>A0A094YTJ6</accession>
<dbReference type="SUPFAM" id="SSF52440">
    <property type="entry name" value="PreATP-grasp domain"/>
    <property type="match status" value="1"/>
</dbReference>
<evidence type="ECO:0000256" key="12">
    <source>
        <dbReference type="ARBA" id="ARBA00022840"/>
    </source>
</evidence>
<protein>
    <recommendedName>
        <fullName evidence="6 19">Biotin carboxylase</fullName>
        <ecNumber evidence="6 19">6.3.4.14</ecNumber>
    </recommendedName>
    <alternativeName>
        <fullName evidence="19">Acetyl-coenzyme A carboxylase biotin carboxylase subunit A</fullName>
    </alternativeName>
</protein>
<organism evidence="20 21">
    <name type="scientific">Latilactobacillus sakei</name>
    <name type="common">Lactobacillus sakei</name>
    <dbReference type="NCBI Taxonomy" id="1599"/>
    <lineage>
        <taxon>Bacteria</taxon>
        <taxon>Bacillati</taxon>
        <taxon>Bacillota</taxon>
        <taxon>Bacilli</taxon>
        <taxon>Lactobacillales</taxon>
        <taxon>Lactobacillaceae</taxon>
        <taxon>Latilactobacillus</taxon>
    </lineage>
</organism>
<dbReference type="NCBIfam" id="TIGR00514">
    <property type="entry name" value="accC"/>
    <property type="match status" value="1"/>
</dbReference>
<proteinExistence type="predicted"/>
<dbReference type="GO" id="GO:0004075">
    <property type="term" value="F:biotin carboxylase activity"/>
    <property type="evidence" value="ECO:0007669"/>
    <property type="project" value="UniProtKB-EC"/>
</dbReference>
<dbReference type="FunFam" id="3.40.50.20:FF:000010">
    <property type="entry name" value="Propionyl-CoA carboxylase subunit alpha"/>
    <property type="match status" value="1"/>
</dbReference>
<comment type="cofactor">
    <cofactor evidence="1">
        <name>Mn(2+)</name>
        <dbReference type="ChEBI" id="CHEBI:29035"/>
    </cofactor>
</comment>
<evidence type="ECO:0000256" key="1">
    <source>
        <dbReference type="ARBA" id="ARBA00001936"/>
    </source>
</evidence>
<evidence type="ECO:0000256" key="4">
    <source>
        <dbReference type="ARBA" id="ARBA00004956"/>
    </source>
</evidence>
<evidence type="ECO:0000256" key="7">
    <source>
        <dbReference type="ARBA" id="ARBA00022516"/>
    </source>
</evidence>
<evidence type="ECO:0000256" key="8">
    <source>
        <dbReference type="ARBA" id="ARBA00022598"/>
    </source>
</evidence>
<dbReference type="GO" id="GO:2001295">
    <property type="term" value="P:malonyl-CoA biosynthetic process"/>
    <property type="evidence" value="ECO:0007669"/>
    <property type="project" value="UniProtKB-UniPathway"/>
</dbReference>
<evidence type="ECO:0000256" key="10">
    <source>
        <dbReference type="ARBA" id="ARBA00022741"/>
    </source>
</evidence>
<evidence type="ECO:0000256" key="13">
    <source>
        <dbReference type="ARBA" id="ARBA00022842"/>
    </source>
</evidence>
<dbReference type="Pfam" id="PF02786">
    <property type="entry name" value="CPSase_L_D2"/>
    <property type="match status" value="1"/>
</dbReference>
<keyword evidence="14 19" id="KW-0443">Lipid metabolism</keyword>
<dbReference type="PROSITE" id="PS50975">
    <property type="entry name" value="ATP_GRASP"/>
    <property type="match status" value="1"/>
</dbReference>
<dbReference type="RefSeq" id="WP_035147508.1">
    <property type="nucleotide sequence ID" value="NZ_CAKMCP010000001.1"/>
</dbReference>
<dbReference type="InterPro" id="IPR013815">
    <property type="entry name" value="ATP_grasp_subdomain_1"/>
</dbReference>
<dbReference type="InterPro" id="IPR004549">
    <property type="entry name" value="Acetyl_CoA_COase_biotin_COase"/>
</dbReference>
<dbReference type="SMART" id="SM00878">
    <property type="entry name" value="Biotin_carb_C"/>
    <property type="match status" value="1"/>
</dbReference>